<dbReference type="EMBL" id="JBHSAQ010000002">
    <property type="protein sequence ID" value="MFC3957833.1"/>
    <property type="molecule type" value="Genomic_DNA"/>
</dbReference>
<evidence type="ECO:0000259" key="2">
    <source>
        <dbReference type="Pfam" id="PF00582"/>
    </source>
</evidence>
<dbReference type="SUPFAM" id="SSF52402">
    <property type="entry name" value="Adenine nucleotide alpha hydrolases-like"/>
    <property type="match status" value="1"/>
</dbReference>
<evidence type="ECO:0000256" key="1">
    <source>
        <dbReference type="ARBA" id="ARBA00008791"/>
    </source>
</evidence>
<dbReference type="PANTHER" id="PTHR46268">
    <property type="entry name" value="STRESS RESPONSE PROTEIN NHAX"/>
    <property type="match status" value="1"/>
</dbReference>
<dbReference type="PANTHER" id="PTHR46268:SF6">
    <property type="entry name" value="UNIVERSAL STRESS PROTEIN UP12"/>
    <property type="match status" value="1"/>
</dbReference>
<evidence type="ECO:0000313" key="3">
    <source>
        <dbReference type="EMBL" id="MFC3957833.1"/>
    </source>
</evidence>
<gene>
    <name evidence="3" type="ORF">ACFOUR_05520</name>
</gene>
<dbReference type="Pfam" id="PF00582">
    <property type="entry name" value="Usp"/>
    <property type="match status" value="1"/>
</dbReference>
<dbReference type="InterPro" id="IPR006015">
    <property type="entry name" value="Universal_stress_UspA"/>
</dbReference>
<name>A0ABD5NMD3_9EURY</name>
<dbReference type="AlphaFoldDB" id="A0ABD5NMD3"/>
<dbReference type="GeneID" id="73903208"/>
<reference evidence="3 4" key="1">
    <citation type="journal article" date="2019" name="Int. J. Syst. Evol. Microbiol.">
        <title>The Global Catalogue of Microorganisms (GCM) 10K type strain sequencing project: providing services to taxonomists for standard genome sequencing and annotation.</title>
        <authorList>
            <consortium name="The Broad Institute Genomics Platform"/>
            <consortium name="The Broad Institute Genome Sequencing Center for Infectious Disease"/>
            <person name="Wu L."/>
            <person name="Ma J."/>
        </authorList>
    </citation>
    <scope>NUCLEOTIDE SEQUENCE [LARGE SCALE GENOMIC DNA]</scope>
    <source>
        <strain evidence="3 4">IBRC-M 10256</strain>
    </source>
</reference>
<proteinExistence type="inferred from homology"/>
<organism evidence="3 4">
    <name type="scientific">Halovivax cerinus</name>
    <dbReference type="NCBI Taxonomy" id="1487865"/>
    <lineage>
        <taxon>Archaea</taxon>
        <taxon>Methanobacteriati</taxon>
        <taxon>Methanobacteriota</taxon>
        <taxon>Stenosarchaea group</taxon>
        <taxon>Halobacteria</taxon>
        <taxon>Halobacteriales</taxon>
        <taxon>Natrialbaceae</taxon>
        <taxon>Halovivax</taxon>
    </lineage>
</organism>
<accession>A0ABD5NMD3</accession>
<dbReference type="InterPro" id="IPR006016">
    <property type="entry name" value="UspA"/>
</dbReference>
<dbReference type="PRINTS" id="PR01438">
    <property type="entry name" value="UNVRSLSTRESS"/>
</dbReference>
<keyword evidence="4" id="KW-1185">Reference proteome</keyword>
<dbReference type="RefSeq" id="WP_256530525.1">
    <property type="nucleotide sequence ID" value="NZ_CP101824.1"/>
</dbReference>
<comment type="similarity">
    <text evidence="1">Belongs to the universal stress protein A family.</text>
</comment>
<dbReference type="CDD" id="cd00293">
    <property type="entry name" value="USP-like"/>
    <property type="match status" value="1"/>
</dbReference>
<protein>
    <submittedName>
        <fullName evidence="3">Universal stress protein</fullName>
    </submittedName>
</protein>
<dbReference type="Gene3D" id="3.40.50.620">
    <property type="entry name" value="HUPs"/>
    <property type="match status" value="1"/>
</dbReference>
<sequence>MYEAILVGMDDSEQAERALEHALSLAEATDATVHVVTVVESAGSPMRFGIADVEDLNEAAEGLVDDVVGAYDGQDVDIRGDVRRGKPAEALTEYADDVGADLLVVGQRGADGVTGTILGSTADRLARTAEVPVTIVPAA</sequence>
<dbReference type="InterPro" id="IPR014729">
    <property type="entry name" value="Rossmann-like_a/b/a_fold"/>
</dbReference>
<dbReference type="Proteomes" id="UP001595846">
    <property type="component" value="Unassembled WGS sequence"/>
</dbReference>
<comment type="caution">
    <text evidence="3">The sequence shown here is derived from an EMBL/GenBank/DDBJ whole genome shotgun (WGS) entry which is preliminary data.</text>
</comment>
<feature type="domain" description="UspA" evidence="2">
    <location>
        <begin position="1"/>
        <end position="137"/>
    </location>
</feature>
<evidence type="ECO:0000313" key="4">
    <source>
        <dbReference type="Proteomes" id="UP001595846"/>
    </source>
</evidence>